<keyword evidence="3 7" id="KW-0479">Metal-binding</keyword>
<dbReference type="EMBL" id="BMOS01000005">
    <property type="protein sequence ID" value="GGN53722.1"/>
    <property type="molecule type" value="Genomic_DNA"/>
</dbReference>
<feature type="binding site" description="axial binding residue" evidence="7">
    <location>
        <position position="102"/>
    </location>
    <ligand>
        <name>heme c</name>
        <dbReference type="ChEBI" id="CHEBI:61717"/>
    </ligand>
    <ligandPart>
        <name>Fe</name>
        <dbReference type="ChEBI" id="CHEBI:18248"/>
    </ligandPart>
</feature>
<gene>
    <name evidence="11" type="ORF">GCM10007971_10540</name>
</gene>
<feature type="domain" description="Cytochrome c" evidence="10">
    <location>
        <begin position="50"/>
        <end position="122"/>
    </location>
</feature>
<organism evidence="11 12">
    <name type="scientific">Oceanobacillus indicireducens</name>
    <dbReference type="NCBI Taxonomy" id="1004261"/>
    <lineage>
        <taxon>Bacteria</taxon>
        <taxon>Bacillati</taxon>
        <taxon>Bacillota</taxon>
        <taxon>Bacilli</taxon>
        <taxon>Bacillales</taxon>
        <taxon>Bacillaceae</taxon>
        <taxon>Oceanobacillus</taxon>
    </lineage>
</organism>
<dbReference type="InterPro" id="IPR009056">
    <property type="entry name" value="Cyt_c-like_dom"/>
</dbReference>
<keyword evidence="9" id="KW-0732">Signal</keyword>
<dbReference type="GO" id="GO:0005506">
    <property type="term" value="F:iron ion binding"/>
    <property type="evidence" value="ECO:0007669"/>
    <property type="project" value="InterPro"/>
</dbReference>
<evidence type="ECO:0000256" key="3">
    <source>
        <dbReference type="ARBA" id="ARBA00022723"/>
    </source>
</evidence>
<evidence type="ECO:0000256" key="5">
    <source>
        <dbReference type="ARBA" id="ARBA00023004"/>
    </source>
</evidence>
<keyword evidence="1" id="KW-0813">Transport</keyword>
<dbReference type="InterPro" id="IPR012218">
    <property type="entry name" value="Cyt_c_BACSU-c550-type"/>
</dbReference>
<evidence type="ECO:0000259" key="10">
    <source>
        <dbReference type="PROSITE" id="PS51007"/>
    </source>
</evidence>
<dbReference type="GO" id="GO:0016020">
    <property type="term" value="C:membrane"/>
    <property type="evidence" value="ECO:0007669"/>
    <property type="project" value="InterPro"/>
</dbReference>
<evidence type="ECO:0000256" key="8">
    <source>
        <dbReference type="SAM" id="MobiDB-lite"/>
    </source>
</evidence>
<dbReference type="Gene3D" id="1.10.760.10">
    <property type="entry name" value="Cytochrome c-like domain"/>
    <property type="match status" value="1"/>
</dbReference>
<feature type="chain" id="PRO_5038537217" description="Cytochrome c domain-containing protein" evidence="9">
    <location>
        <begin position="21"/>
        <end position="122"/>
    </location>
</feature>
<dbReference type="SUPFAM" id="SSF46626">
    <property type="entry name" value="Cytochrome c"/>
    <property type="match status" value="1"/>
</dbReference>
<dbReference type="PANTHER" id="PTHR37823">
    <property type="entry name" value="CYTOCHROME C-553-LIKE"/>
    <property type="match status" value="1"/>
</dbReference>
<sequence length="122" mass="12548">MKKWLLAVLFGAVLVLGACGGGNNADNDNEEPADNGDTSTEEPAENGNAVDTAAGEEIYQANCAMCHGADLSGGAGPDLTDVGSRYSSDEIKDIVENGTGSMPAQDVSGDDLDALVNWLEEQ</sequence>
<dbReference type="NCBIfam" id="NF045774">
    <property type="entry name" value="cytochro_C551"/>
    <property type="match status" value="1"/>
</dbReference>
<dbReference type="PROSITE" id="PS51007">
    <property type="entry name" value="CYTC"/>
    <property type="match status" value="1"/>
</dbReference>
<evidence type="ECO:0000256" key="7">
    <source>
        <dbReference type="PIRSR" id="PIRSR000025-2"/>
    </source>
</evidence>
<evidence type="ECO:0000313" key="11">
    <source>
        <dbReference type="EMBL" id="GGN53722.1"/>
    </source>
</evidence>
<dbReference type="InterPro" id="IPR054782">
    <property type="entry name" value="Cytochro_C551"/>
</dbReference>
<evidence type="ECO:0000256" key="2">
    <source>
        <dbReference type="ARBA" id="ARBA00022617"/>
    </source>
</evidence>
<dbReference type="Pfam" id="PF13442">
    <property type="entry name" value="Cytochrome_CBB3"/>
    <property type="match status" value="1"/>
</dbReference>
<protein>
    <recommendedName>
        <fullName evidence="10">Cytochrome c domain-containing protein</fullName>
    </recommendedName>
</protein>
<proteinExistence type="predicted"/>
<feature type="binding site" description="covalent" evidence="6">
    <location>
        <position position="63"/>
    </location>
    <ligand>
        <name>heme c</name>
        <dbReference type="ChEBI" id="CHEBI:61717"/>
    </ligand>
</feature>
<reference evidence="11" key="1">
    <citation type="journal article" date="2014" name="Int. J. Syst. Evol. Microbiol.">
        <title>Complete genome sequence of Corynebacterium casei LMG S-19264T (=DSM 44701T), isolated from a smear-ripened cheese.</title>
        <authorList>
            <consortium name="US DOE Joint Genome Institute (JGI-PGF)"/>
            <person name="Walter F."/>
            <person name="Albersmeier A."/>
            <person name="Kalinowski J."/>
            <person name="Ruckert C."/>
        </authorList>
    </citation>
    <scope>NUCLEOTIDE SEQUENCE</scope>
    <source>
        <strain evidence="11">JCM 17251</strain>
    </source>
</reference>
<keyword evidence="2 6" id="KW-0349">Heme</keyword>
<keyword evidence="12" id="KW-1185">Reference proteome</keyword>
<feature type="binding site" description="covalent" evidence="6">
    <location>
        <position position="66"/>
    </location>
    <ligand>
        <name>heme c</name>
        <dbReference type="ChEBI" id="CHEBI:61717"/>
    </ligand>
</feature>
<dbReference type="AlphaFoldDB" id="A0A917XTY3"/>
<dbReference type="GO" id="GO:0020037">
    <property type="term" value="F:heme binding"/>
    <property type="evidence" value="ECO:0007669"/>
    <property type="project" value="InterPro"/>
</dbReference>
<evidence type="ECO:0000256" key="1">
    <source>
        <dbReference type="ARBA" id="ARBA00022448"/>
    </source>
</evidence>
<feature type="region of interest" description="Disordered" evidence="8">
    <location>
        <begin position="21"/>
        <end position="53"/>
    </location>
</feature>
<dbReference type="PANTHER" id="PTHR37823:SF4">
    <property type="entry name" value="MENAQUINOL-CYTOCHROME C REDUCTASE CYTOCHROME B_C SUBUNIT"/>
    <property type="match status" value="1"/>
</dbReference>
<evidence type="ECO:0000313" key="12">
    <source>
        <dbReference type="Proteomes" id="UP000624041"/>
    </source>
</evidence>
<evidence type="ECO:0000256" key="6">
    <source>
        <dbReference type="PIRSR" id="PIRSR000025-1"/>
    </source>
</evidence>
<dbReference type="Proteomes" id="UP000624041">
    <property type="component" value="Unassembled WGS sequence"/>
</dbReference>
<dbReference type="GO" id="GO:0009055">
    <property type="term" value="F:electron transfer activity"/>
    <property type="evidence" value="ECO:0007669"/>
    <property type="project" value="InterPro"/>
</dbReference>
<dbReference type="InterPro" id="IPR036909">
    <property type="entry name" value="Cyt_c-like_dom_sf"/>
</dbReference>
<dbReference type="RefSeq" id="WP_188856312.1">
    <property type="nucleotide sequence ID" value="NZ_BMOS01000005.1"/>
</dbReference>
<reference evidence="11" key="2">
    <citation type="submission" date="2020-09" db="EMBL/GenBank/DDBJ databases">
        <authorList>
            <person name="Sun Q."/>
            <person name="Ohkuma M."/>
        </authorList>
    </citation>
    <scope>NUCLEOTIDE SEQUENCE</scope>
    <source>
        <strain evidence="11">JCM 17251</strain>
    </source>
</reference>
<comment type="PTM">
    <text evidence="6">Binds 1 heme c group covalently per subunit.</text>
</comment>
<dbReference type="PROSITE" id="PS51257">
    <property type="entry name" value="PROKAR_LIPOPROTEIN"/>
    <property type="match status" value="1"/>
</dbReference>
<evidence type="ECO:0000256" key="9">
    <source>
        <dbReference type="SAM" id="SignalP"/>
    </source>
</evidence>
<feature type="signal peptide" evidence="9">
    <location>
        <begin position="1"/>
        <end position="20"/>
    </location>
</feature>
<accession>A0A917XTY3</accession>
<dbReference type="PIRSF" id="PIRSF000025">
    <property type="entry name" value="Cytc_Bsub_c550"/>
    <property type="match status" value="1"/>
</dbReference>
<keyword evidence="4" id="KW-0249">Electron transport</keyword>
<feature type="binding site" description="axial binding residue" evidence="7">
    <location>
        <position position="67"/>
    </location>
    <ligand>
        <name>heme c</name>
        <dbReference type="ChEBI" id="CHEBI:61717"/>
    </ligand>
    <ligandPart>
        <name>Fe</name>
        <dbReference type="ChEBI" id="CHEBI:18248"/>
    </ligandPart>
</feature>
<evidence type="ECO:0000256" key="4">
    <source>
        <dbReference type="ARBA" id="ARBA00022982"/>
    </source>
</evidence>
<dbReference type="InterPro" id="IPR051811">
    <property type="entry name" value="Cytochrome_c550/c551-like"/>
</dbReference>
<keyword evidence="5 7" id="KW-0408">Iron</keyword>
<name>A0A917XTY3_9BACI</name>
<feature type="compositionally biased region" description="Acidic residues" evidence="8">
    <location>
        <begin position="27"/>
        <end position="44"/>
    </location>
</feature>
<comment type="caution">
    <text evidence="11">The sequence shown here is derived from an EMBL/GenBank/DDBJ whole genome shotgun (WGS) entry which is preliminary data.</text>
</comment>